<evidence type="ECO:0000259" key="1">
    <source>
        <dbReference type="PROSITE" id="PS50022"/>
    </source>
</evidence>
<dbReference type="STRING" id="1388766.A0A017S670"/>
<dbReference type="AlphaFoldDB" id="A0A017S670"/>
<dbReference type="GeneID" id="63694396"/>
<reference evidence="3" key="1">
    <citation type="journal article" date="2014" name="Nat. Commun.">
        <title>Genomic adaptations of the halophilic Dead Sea filamentous fungus Eurotium rubrum.</title>
        <authorList>
            <person name="Kis-Papo T."/>
            <person name="Weig A.R."/>
            <person name="Riley R."/>
            <person name="Persoh D."/>
            <person name="Salamov A."/>
            <person name="Sun H."/>
            <person name="Lipzen A."/>
            <person name="Wasser S.P."/>
            <person name="Rambold G."/>
            <person name="Grigoriev I.V."/>
            <person name="Nevo E."/>
        </authorList>
    </citation>
    <scope>NUCLEOTIDE SEQUENCE [LARGE SCALE GENOMIC DNA]</scope>
    <source>
        <strain evidence="3">CBS 135680</strain>
    </source>
</reference>
<dbReference type="OrthoDB" id="2019572at2759"/>
<dbReference type="Gene3D" id="2.60.120.260">
    <property type="entry name" value="Galactose-binding domain-like"/>
    <property type="match status" value="1"/>
</dbReference>
<name>A0A017S670_ASPRC</name>
<dbReference type="Pfam" id="PF00754">
    <property type="entry name" value="F5_F8_type_C"/>
    <property type="match status" value="1"/>
</dbReference>
<dbReference type="InterPro" id="IPR000421">
    <property type="entry name" value="FA58C"/>
</dbReference>
<dbReference type="PROSITE" id="PS50022">
    <property type="entry name" value="FA58C_3"/>
    <property type="match status" value="1"/>
</dbReference>
<dbReference type="SUPFAM" id="SSF49785">
    <property type="entry name" value="Galactose-binding domain-like"/>
    <property type="match status" value="1"/>
</dbReference>
<evidence type="ECO:0000313" key="3">
    <source>
        <dbReference type="Proteomes" id="UP000019804"/>
    </source>
</evidence>
<gene>
    <name evidence="2" type="ORF">EURHEDRAFT_380253</name>
</gene>
<dbReference type="RefSeq" id="XP_040636145.1">
    <property type="nucleotide sequence ID" value="XM_040779272.1"/>
</dbReference>
<organism evidence="2 3">
    <name type="scientific">Aspergillus ruber (strain CBS 135680)</name>
    <dbReference type="NCBI Taxonomy" id="1388766"/>
    <lineage>
        <taxon>Eukaryota</taxon>
        <taxon>Fungi</taxon>
        <taxon>Dikarya</taxon>
        <taxon>Ascomycota</taxon>
        <taxon>Pezizomycotina</taxon>
        <taxon>Eurotiomycetes</taxon>
        <taxon>Eurotiomycetidae</taxon>
        <taxon>Eurotiales</taxon>
        <taxon>Aspergillaceae</taxon>
        <taxon>Aspergillus</taxon>
        <taxon>Aspergillus subgen. Aspergillus</taxon>
    </lineage>
</organism>
<dbReference type="EMBL" id="KK088437">
    <property type="protein sequence ID" value="EYE92457.1"/>
    <property type="molecule type" value="Genomic_DNA"/>
</dbReference>
<accession>A0A017S670</accession>
<proteinExistence type="predicted"/>
<dbReference type="InterPro" id="IPR008979">
    <property type="entry name" value="Galactose-bd-like_sf"/>
</dbReference>
<dbReference type="HOGENOM" id="CLU_1304632_0_0_1"/>
<sequence length="211" mass="23365">MGLGTPLGDAINYVDVFHFRFATDSSDIVPAAKGPIDPEAYLWQARPHGGSLLNRTKFTVECSKTHWSSESSTGCEENHIVIDLHSVRNVNDLSMRPLLHKDDRGQIAKHEVLVSVEGRSWKKVAYGTWGWNKSIKLSIFESQPAQYVKLVAKTEAPPSRASGAKYPNTVIKIVDINVYASLSTIPDDPSEGAWGGHLSVRSDIPVCHYYF</sequence>
<evidence type="ECO:0000313" key="2">
    <source>
        <dbReference type="EMBL" id="EYE92457.1"/>
    </source>
</evidence>
<feature type="domain" description="F5/8 type C" evidence="1">
    <location>
        <begin position="65"/>
        <end position="150"/>
    </location>
</feature>
<dbReference type="Proteomes" id="UP000019804">
    <property type="component" value="Unassembled WGS sequence"/>
</dbReference>
<keyword evidence="3" id="KW-1185">Reference proteome</keyword>
<protein>
    <recommendedName>
        <fullName evidence="1">F5/8 type C domain-containing protein</fullName>
    </recommendedName>
</protein>